<feature type="domain" description="Myb-like" evidence="2">
    <location>
        <begin position="367"/>
        <end position="416"/>
    </location>
</feature>
<dbReference type="PANTHER" id="PTHR46760:SF1">
    <property type="entry name" value="TRANSCRIPTION TERMINATION FACTOR 1"/>
    <property type="match status" value="1"/>
</dbReference>
<dbReference type="Proteomes" id="UP001279410">
    <property type="component" value="Unassembled WGS sequence"/>
</dbReference>
<evidence type="ECO:0000256" key="1">
    <source>
        <dbReference type="SAM" id="MobiDB-lite"/>
    </source>
</evidence>
<feature type="compositionally biased region" description="Pro residues" evidence="1">
    <location>
        <begin position="66"/>
        <end position="77"/>
    </location>
</feature>
<dbReference type="InterPro" id="IPR001005">
    <property type="entry name" value="SANT/Myb"/>
</dbReference>
<dbReference type="GO" id="GO:0003682">
    <property type="term" value="F:chromatin binding"/>
    <property type="evidence" value="ECO:0007669"/>
    <property type="project" value="TreeGrafter"/>
</dbReference>
<feature type="compositionally biased region" description="Acidic residues" evidence="1">
    <location>
        <begin position="152"/>
        <end position="163"/>
    </location>
</feature>
<feature type="compositionally biased region" description="Low complexity" evidence="1">
    <location>
        <begin position="78"/>
        <end position="89"/>
    </location>
</feature>
<feature type="compositionally biased region" description="Polar residues" evidence="1">
    <location>
        <begin position="618"/>
        <end position="633"/>
    </location>
</feature>
<dbReference type="GO" id="GO:0006363">
    <property type="term" value="P:termination of RNA polymerase I transcription"/>
    <property type="evidence" value="ECO:0007669"/>
    <property type="project" value="TreeGrafter"/>
</dbReference>
<dbReference type="SMART" id="SM00717">
    <property type="entry name" value="SANT"/>
    <property type="match status" value="3"/>
</dbReference>
<feature type="domain" description="HTH myb-type" evidence="3">
    <location>
        <begin position="462"/>
        <end position="489"/>
    </location>
</feature>
<dbReference type="InterPro" id="IPR053078">
    <property type="entry name" value="TTF1-like"/>
</dbReference>
<dbReference type="PROSITE" id="PS51294">
    <property type="entry name" value="HTH_MYB"/>
    <property type="match status" value="1"/>
</dbReference>
<keyword evidence="5" id="KW-1185">Reference proteome</keyword>
<evidence type="ECO:0000313" key="5">
    <source>
        <dbReference type="Proteomes" id="UP001279410"/>
    </source>
</evidence>
<dbReference type="InterPro" id="IPR009057">
    <property type="entry name" value="Homeodomain-like_sf"/>
</dbReference>
<dbReference type="PROSITE" id="PS50090">
    <property type="entry name" value="MYB_LIKE"/>
    <property type="match status" value="2"/>
</dbReference>
<feature type="compositionally biased region" description="Basic and acidic residues" evidence="1">
    <location>
        <begin position="47"/>
        <end position="56"/>
    </location>
</feature>
<feature type="compositionally biased region" description="Pro residues" evidence="1">
    <location>
        <begin position="120"/>
        <end position="129"/>
    </location>
</feature>
<protein>
    <submittedName>
        <fullName evidence="4">Transcription termination factor 1</fullName>
    </submittedName>
</protein>
<proteinExistence type="predicted"/>
<evidence type="ECO:0000313" key="4">
    <source>
        <dbReference type="EMBL" id="GLD68920.1"/>
    </source>
</evidence>
<dbReference type="SUPFAM" id="SSF46689">
    <property type="entry name" value="Homeodomain-like"/>
    <property type="match status" value="2"/>
</dbReference>
<feature type="region of interest" description="Disordered" evidence="1">
    <location>
        <begin position="206"/>
        <end position="240"/>
    </location>
</feature>
<dbReference type="Gene3D" id="1.10.10.60">
    <property type="entry name" value="Homeodomain-like"/>
    <property type="match status" value="2"/>
</dbReference>
<feature type="compositionally biased region" description="Polar residues" evidence="1">
    <location>
        <begin position="32"/>
        <end position="46"/>
    </location>
</feature>
<feature type="region of interest" description="Disordered" evidence="1">
    <location>
        <begin position="612"/>
        <end position="633"/>
    </location>
</feature>
<comment type="caution">
    <text evidence="4">The sequence shown here is derived from an EMBL/GenBank/DDBJ whole genome shotgun (WGS) entry which is preliminary data.</text>
</comment>
<feature type="compositionally biased region" description="Basic and acidic residues" evidence="1">
    <location>
        <begin position="94"/>
        <end position="105"/>
    </location>
</feature>
<dbReference type="Pfam" id="PF00249">
    <property type="entry name" value="Myb_DNA-binding"/>
    <property type="match status" value="1"/>
</dbReference>
<dbReference type="InterPro" id="IPR017930">
    <property type="entry name" value="Myb_dom"/>
</dbReference>
<dbReference type="PANTHER" id="PTHR46760">
    <property type="entry name" value="TRANSCRIPTION TERMINATION FACTOR 1"/>
    <property type="match status" value="1"/>
</dbReference>
<feature type="region of interest" description="Disordered" evidence="1">
    <location>
        <begin position="1"/>
        <end position="175"/>
    </location>
</feature>
<accession>A0AAD3NAM2</accession>
<dbReference type="CDD" id="cd00167">
    <property type="entry name" value="SANT"/>
    <property type="match status" value="2"/>
</dbReference>
<name>A0AAD3NAM2_LATJO</name>
<reference evidence="4" key="1">
    <citation type="submission" date="2022-08" db="EMBL/GenBank/DDBJ databases">
        <title>Genome sequencing of akame (Lates japonicus).</title>
        <authorList>
            <person name="Hashiguchi Y."/>
            <person name="Takahashi H."/>
        </authorList>
    </citation>
    <scope>NUCLEOTIDE SEQUENCE</scope>
    <source>
        <strain evidence="4">Kochi</strain>
    </source>
</reference>
<feature type="compositionally biased region" description="Basic and acidic residues" evidence="1">
    <location>
        <begin position="213"/>
        <end position="238"/>
    </location>
</feature>
<evidence type="ECO:0000259" key="2">
    <source>
        <dbReference type="PROSITE" id="PS50090"/>
    </source>
</evidence>
<dbReference type="AlphaFoldDB" id="A0AAD3NAM2"/>
<sequence length="633" mass="73697">MIDQPRMWKLCQSETSASHARSLKRSRMRCYQSGSKQAACSSQTRVQHQEEDGERRYHNKLCISSAPPPSSTPPPSPHESSCRLLLSLPSEEEEVRKETNREDEKKKKKGKRRQEEEEVSPPPFPPPPAVGETNRENEKKKKKKGKERQEEGGAEEEVEVETSETEKKKEKKQKNGLSEVNIVMVTDHSNRETDAMVSMETNNIRMEKKKKKKIEERRMKGGGGKERERERAAVKHDECDGEQVQELQELQELQEFIPDVRKKSVGQISKLLRYDLQRFKNFKQQGVSLRWGRYSKQENQLIRKNVSDFLALTGISSANQLLFPQRYKEQEAEIKKLRVRNHFLERIAEGIPRTCDQVYVRARKIFDDRNHRGRFSEEELRSLVKLQNLHGNDWKTIAQKMDRSIYALEKRFANIAEGHGSWGSDEESRLKVALKAHLEAVVQQSPTGPGLTRDQLWNNLPWKEISQQVGTRSWTQCRLKWFSILKVKLSSGGSTFNRGSEGLQAKINLINTLYDMRVDDAGDIDWDEVALSVGKTTPVCVQKSFHRLKVSRVPDWTRLSYGEIIDFLQQREIPLLKKKLSQFNRREEQQEQQEQREEEMYLLSDIFTSQDEEDFQEVDNSQLTFSQSGHRRM</sequence>
<evidence type="ECO:0000259" key="3">
    <source>
        <dbReference type="PROSITE" id="PS51294"/>
    </source>
</evidence>
<feature type="domain" description="Myb-like" evidence="2">
    <location>
        <begin position="420"/>
        <end position="485"/>
    </location>
</feature>
<dbReference type="GO" id="GO:0005730">
    <property type="term" value="C:nucleolus"/>
    <property type="evidence" value="ECO:0007669"/>
    <property type="project" value="TreeGrafter"/>
</dbReference>
<dbReference type="EMBL" id="BRZM01000158">
    <property type="protein sequence ID" value="GLD68920.1"/>
    <property type="molecule type" value="Genomic_DNA"/>
</dbReference>
<gene>
    <name evidence="4" type="ORF">AKAME5_002023300</name>
</gene>
<organism evidence="4 5">
    <name type="scientific">Lates japonicus</name>
    <name type="common">Japanese lates</name>
    <dbReference type="NCBI Taxonomy" id="270547"/>
    <lineage>
        <taxon>Eukaryota</taxon>
        <taxon>Metazoa</taxon>
        <taxon>Chordata</taxon>
        <taxon>Craniata</taxon>
        <taxon>Vertebrata</taxon>
        <taxon>Euteleostomi</taxon>
        <taxon>Actinopterygii</taxon>
        <taxon>Neopterygii</taxon>
        <taxon>Teleostei</taxon>
        <taxon>Neoteleostei</taxon>
        <taxon>Acanthomorphata</taxon>
        <taxon>Carangaria</taxon>
        <taxon>Carangaria incertae sedis</taxon>
        <taxon>Centropomidae</taxon>
        <taxon>Lates</taxon>
    </lineage>
</organism>